<gene>
    <name evidence="1" type="ORF">POCTA_138.1.T1530136</name>
</gene>
<evidence type="ECO:0000313" key="2">
    <source>
        <dbReference type="Proteomes" id="UP000683925"/>
    </source>
</evidence>
<dbReference type="AlphaFoldDB" id="A0A8S1YC04"/>
<dbReference type="EMBL" id="CAJJDP010000155">
    <property type="protein sequence ID" value="CAD8211280.1"/>
    <property type="molecule type" value="Genomic_DNA"/>
</dbReference>
<name>A0A8S1YC04_PAROT</name>
<sequence>MGLEELILITAVSFKINNTQQYKNALYICNFRKCHNKLIADYIRVGLLKKRFSDSFYYMNIKLKKNGDFGHPQSN</sequence>
<protein>
    <submittedName>
        <fullName evidence="1">Uncharacterized protein</fullName>
    </submittedName>
</protein>
<keyword evidence="2" id="KW-1185">Reference proteome</keyword>
<comment type="caution">
    <text evidence="1">The sequence shown here is derived from an EMBL/GenBank/DDBJ whole genome shotgun (WGS) entry which is preliminary data.</text>
</comment>
<dbReference type="Proteomes" id="UP000683925">
    <property type="component" value="Unassembled WGS sequence"/>
</dbReference>
<organism evidence="1 2">
    <name type="scientific">Paramecium octaurelia</name>
    <dbReference type="NCBI Taxonomy" id="43137"/>
    <lineage>
        <taxon>Eukaryota</taxon>
        <taxon>Sar</taxon>
        <taxon>Alveolata</taxon>
        <taxon>Ciliophora</taxon>
        <taxon>Intramacronucleata</taxon>
        <taxon>Oligohymenophorea</taxon>
        <taxon>Peniculida</taxon>
        <taxon>Parameciidae</taxon>
        <taxon>Paramecium</taxon>
    </lineage>
</organism>
<accession>A0A8S1YC04</accession>
<reference evidence="1" key="1">
    <citation type="submission" date="2021-01" db="EMBL/GenBank/DDBJ databases">
        <authorList>
            <consortium name="Genoscope - CEA"/>
            <person name="William W."/>
        </authorList>
    </citation>
    <scope>NUCLEOTIDE SEQUENCE</scope>
</reference>
<proteinExistence type="predicted"/>
<evidence type="ECO:0000313" key="1">
    <source>
        <dbReference type="EMBL" id="CAD8211280.1"/>
    </source>
</evidence>